<name>A0A0D2GCH6_9BACT</name>
<dbReference type="AlphaFoldDB" id="A0A0D2GCH6"/>
<accession>A0A0D2GCH6</accession>
<dbReference type="InterPro" id="IPR013424">
    <property type="entry name" value="Ice-binding_C"/>
</dbReference>
<evidence type="ECO:0000259" key="2">
    <source>
        <dbReference type="Pfam" id="PF07589"/>
    </source>
</evidence>
<protein>
    <recommendedName>
        <fullName evidence="2">Ice-binding protein C-terminal domain-containing protein</fullName>
    </recommendedName>
</protein>
<comment type="caution">
    <text evidence="3">The sequence shown here is derived from an EMBL/GenBank/DDBJ whole genome shotgun (WGS) entry which is preliminary data.</text>
</comment>
<keyword evidence="4" id="KW-1185">Reference proteome</keyword>
<dbReference type="InParanoid" id="A0A0D2GCH6"/>
<feature type="domain" description="Ice-binding protein C-terminal" evidence="2">
    <location>
        <begin position="205"/>
        <end position="229"/>
    </location>
</feature>
<dbReference type="NCBIfam" id="TIGR02595">
    <property type="entry name" value="PEP_CTERM"/>
    <property type="match status" value="1"/>
</dbReference>
<dbReference type="EMBL" id="AZAC01000029">
    <property type="protein sequence ID" value="KIX12617.1"/>
    <property type="molecule type" value="Genomic_DNA"/>
</dbReference>
<evidence type="ECO:0000256" key="1">
    <source>
        <dbReference type="SAM" id="SignalP"/>
    </source>
</evidence>
<reference evidence="3 4" key="1">
    <citation type="submission" date="2013-11" db="EMBL/GenBank/DDBJ databases">
        <title>Metagenomic analysis of a methanogenic consortium involved in long chain n-alkane degradation.</title>
        <authorList>
            <person name="Davidova I.A."/>
            <person name="Callaghan A.V."/>
            <person name="Wawrik B."/>
            <person name="Pruitt S."/>
            <person name="Marks C."/>
            <person name="Duncan K.E."/>
            <person name="Suflita J.M."/>
        </authorList>
    </citation>
    <scope>NUCLEOTIDE SEQUENCE [LARGE SCALE GENOMIC DNA]</scope>
    <source>
        <strain evidence="3 4">SPR</strain>
    </source>
</reference>
<evidence type="ECO:0000313" key="3">
    <source>
        <dbReference type="EMBL" id="KIX12617.1"/>
    </source>
</evidence>
<feature type="signal peptide" evidence="1">
    <location>
        <begin position="1"/>
        <end position="25"/>
    </location>
</feature>
<keyword evidence="1" id="KW-0732">Signal</keyword>
<evidence type="ECO:0000313" key="4">
    <source>
        <dbReference type="Proteomes" id="UP000032233"/>
    </source>
</evidence>
<feature type="chain" id="PRO_5002242370" description="Ice-binding protein C-terminal domain-containing protein" evidence="1">
    <location>
        <begin position="26"/>
        <end position="231"/>
    </location>
</feature>
<dbReference type="Pfam" id="PF07589">
    <property type="entry name" value="PEP-CTERM"/>
    <property type="match status" value="1"/>
</dbReference>
<dbReference type="RefSeq" id="WP_044350510.1">
    <property type="nucleotide sequence ID" value="NZ_AZAC01000029.1"/>
</dbReference>
<dbReference type="Proteomes" id="UP000032233">
    <property type="component" value="Unassembled WGS sequence"/>
</dbReference>
<gene>
    <name evidence="3" type="ORF">X474_18605</name>
</gene>
<organism evidence="3 4">
    <name type="scientific">Dethiosulfatarculus sandiegensis</name>
    <dbReference type="NCBI Taxonomy" id="1429043"/>
    <lineage>
        <taxon>Bacteria</taxon>
        <taxon>Pseudomonadati</taxon>
        <taxon>Thermodesulfobacteriota</taxon>
        <taxon>Desulfarculia</taxon>
        <taxon>Desulfarculales</taxon>
        <taxon>Desulfarculaceae</taxon>
        <taxon>Dethiosulfatarculus</taxon>
    </lineage>
</organism>
<proteinExistence type="predicted"/>
<sequence>MRNYLTKLLAIAALALLLAPAQALAYQFTMSGDNVLKVQSDGYLDPYWVPIVSSDPADPALYGLPESIISRINLFNATGVTSFSSGDSFSGLTYTAPGDLVVADGGVKWNRPSRNDSGYDILFAGSVHLTTLSVFQDRISITGYLDNLYVNPATTSAVLLSFMGNTTASFVMDVFESSKTERGFVDVLNSDSLSTFAGVRATVAATPEPGTMLLFASAFGLWGYTRRRKIS</sequence>